<evidence type="ECO:0008006" key="5">
    <source>
        <dbReference type="Google" id="ProtNLM"/>
    </source>
</evidence>
<feature type="region of interest" description="Disordered" evidence="1">
    <location>
        <begin position="27"/>
        <end position="100"/>
    </location>
</feature>
<evidence type="ECO:0000313" key="4">
    <source>
        <dbReference type="Proteomes" id="UP000238762"/>
    </source>
</evidence>
<name>A0A2T1BWI8_9CYAN</name>
<evidence type="ECO:0000256" key="2">
    <source>
        <dbReference type="SAM" id="SignalP"/>
    </source>
</evidence>
<feature type="chain" id="PRO_5015785662" description="Filamentous hemagglutinin" evidence="2">
    <location>
        <begin position="21"/>
        <end position="100"/>
    </location>
</feature>
<dbReference type="EMBL" id="PVWJ01000242">
    <property type="protein sequence ID" value="PSB00352.1"/>
    <property type="molecule type" value="Genomic_DNA"/>
</dbReference>
<reference evidence="3 4" key="1">
    <citation type="submission" date="2018-02" db="EMBL/GenBank/DDBJ databases">
        <authorList>
            <person name="Cohen D.B."/>
            <person name="Kent A.D."/>
        </authorList>
    </citation>
    <scope>NUCLEOTIDE SEQUENCE [LARGE SCALE GENOMIC DNA]</scope>
    <source>
        <strain evidence="3 4">CCAP 1448/3</strain>
    </source>
</reference>
<evidence type="ECO:0000256" key="1">
    <source>
        <dbReference type="SAM" id="MobiDB-lite"/>
    </source>
</evidence>
<reference evidence="3 4" key="2">
    <citation type="submission" date="2018-03" db="EMBL/GenBank/DDBJ databases">
        <title>The ancient ancestry and fast evolution of plastids.</title>
        <authorList>
            <person name="Moore K.R."/>
            <person name="Magnabosco C."/>
            <person name="Momper L."/>
            <person name="Gold D.A."/>
            <person name="Bosak T."/>
            <person name="Fournier G.P."/>
        </authorList>
    </citation>
    <scope>NUCLEOTIDE SEQUENCE [LARGE SCALE GENOMIC DNA]</scope>
    <source>
        <strain evidence="3 4">CCAP 1448/3</strain>
    </source>
</reference>
<feature type="compositionally biased region" description="Polar residues" evidence="1">
    <location>
        <begin position="42"/>
        <end position="55"/>
    </location>
</feature>
<feature type="signal peptide" evidence="2">
    <location>
        <begin position="1"/>
        <end position="20"/>
    </location>
</feature>
<protein>
    <recommendedName>
        <fullName evidence="5">Filamentous hemagglutinin</fullName>
    </recommendedName>
</protein>
<feature type="compositionally biased region" description="Polar residues" evidence="1">
    <location>
        <begin position="79"/>
        <end position="88"/>
    </location>
</feature>
<organism evidence="3 4">
    <name type="scientific">Merismopedia glauca CCAP 1448/3</name>
    <dbReference type="NCBI Taxonomy" id="1296344"/>
    <lineage>
        <taxon>Bacteria</taxon>
        <taxon>Bacillati</taxon>
        <taxon>Cyanobacteriota</taxon>
        <taxon>Cyanophyceae</taxon>
        <taxon>Synechococcales</taxon>
        <taxon>Merismopediaceae</taxon>
        <taxon>Merismopedia</taxon>
    </lineage>
</organism>
<keyword evidence="2" id="KW-0732">Signal</keyword>
<proteinExistence type="predicted"/>
<gene>
    <name evidence="3" type="ORF">C7B64_24000</name>
</gene>
<dbReference type="AlphaFoldDB" id="A0A2T1BWI8"/>
<sequence>MKNQVLVFGLLAFTSLTSFALPTRADEANVQTSGQEIVITGDGNTVRQSSNQSNRTNRRGKGDNAGVAQDCHQLADIQGNDNTASQGCRQRNSSTSRRNR</sequence>
<dbReference type="Proteomes" id="UP000238762">
    <property type="component" value="Unassembled WGS sequence"/>
</dbReference>
<feature type="compositionally biased region" description="Low complexity" evidence="1">
    <location>
        <begin position="89"/>
        <end position="100"/>
    </location>
</feature>
<comment type="caution">
    <text evidence="3">The sequence shown here is derived from an EMBL/GenBank/DDBJ whole genome shotgun (WGS) entry which is preliminary data.</text>
</comment>
<accession>A0A2T1BWI8</accession>
<keyword evidence="4" id="KW-1185">Reference proteome</keyword>
<evidence type="ECO:0000313" key="3">
    <source>
        <dbReference type="EMBL" id="PSB00352.1"/>
    </source>
</evidence>